<dbReference type="Proteomes" id="UP001412067">
    <property type="component" value="Unassembled WGS sequence"/>
</dbReference>
<feature type="compositionally biased region" description="Basic and acidic residues" evidence="1">
    <location>
        <begin position="208"/>
        <end position="222"/>
    </location>
</feature>
<accession>A0ABR2M8S4</accession>
<feature type="region of interest" description="Disordered" evidence="1">
    <location>
        <begin position="241"/>
        <end position="357"/>
    </location>
</feature>
<feature type="region of interest" description="Disordered" evidence="1">
    <location>
        <begin position="173"/>
        <end position="228"/>
    </location>
</feature>
<dbReference type="InterPro" id="IPR052225">
    <property type="entry name" value="Ser/Arg_repetitive_matrix"/>
</dbReference>
<evidence type="ECO:0000313" key="2">
    <source>
        <dbReference type="EMBL" id="KAK8960035.1"/>
    </source>
</evidence>
<feature type="compositionally biased region" description="Polar residues" evidence="1">
    <location>
        <begin position="257"/>
        <end position="271"/>
    </location>
</feature>
<sequence>MVEVLHWKRARASPRSITILNEGEIACDYCELFWEGIATEESVMVVEVGWGSMECVGGTSNRDKKSPLGMRFGGVRGMECSDTKMLWSYLGILSEVAVKTAIQGEESSNLMLSTVNVSSGICTYLFSQLVQDFMCDMGDRKKGKAEHALQSPEDIEYGPGGAMGARNQFDDVKLFSGDRSPGGGGYKNHARRGDVPNAVNNSQYISKGTEHEESGREREHGNRSKKKFDKVLHLTSTYSDFDDTQDIDKQQHKRSNNNKLDINDSSESDSLINDKKETKRKRKEDKRLRKEEKRRRREERRQKRSERRAAKQKLRTKGALSPPSDIDKYLSEADDSDGGVFQKKNSHRINVKETESEQKRLEIELRKKALESLRAKKAIND</sequence>
<dbReference type="EMBL" id="JBBWWR010000011">
    <property type="protein sequence ID" value="KAK8960035.1"/>
    <property type="molecule type" value="Genomic_DNA"/>
</dbReference>
<reference evidence="2 3" key="1">
    <citation type="journal article" date="2022" name="Nat. Plants">
        <title>Genomes of leafy and leafless Platanthera orchids illuminate the evolution of mycoheterotrophy.</title>
        <authorList>
            <person name="Li M.H."/>
            <person name="Liu K.W."/>
            <person name="Li Z."/>
            <person name="Lu H.C."/>
            <person name="Ye Q.L."/>
            <person name="Zhang D."/>
            <person name="Wang J.Y."/>
            <person name="Li Y.F."/>
            <person name="Zhong Z.M."/>
            <person name="Liu X."/>
            <person name="Yu X."/>
            <person name="Liu D.K."/>
            <person name="Tu X.D."/>
            <person name="Liu B."/>
            <person name="Hao Y."/>
            <person name="Liao X.Y."/>
            <person name="Jiang Y.T."/>
            <person name="Sun W.H."/>
            <person name="Chen J."/>
            <person name="Chen Y.Q."/>
            <person name="Ai Y."/>
            <person name="Zhai J.W."/>
            <person name="Wu S.S."/>
            <person name="Zhou Z."/>
            <person name="Hsiao Y.Y."/>
            <person name="Wu W.L."/>
            <person name="Chen Y.Y."/>
            <person name="Lin Y.F."/>
            <person name="Hsu J.L."/>
            <person name="Li C.Y."/>
            <person name="Wang Z.W."/>
            <person name="Zhao X."/>
            <person name="Zhong W.Y."/>
            <person name="Ma X.K."/>
            <person name="Ma L."/>
            <person name="Huang J."/>
            <person name="Chen G.Z."/>
            <person name="Huang M.Z."/>
            <person name="Huang L."/>
            <person name="Peng D.H."/>
            <person name="Luo Y.B."/>
            <person name="Zou S.Q."/>
            <person name="Chen S.P."/>
            <person name="Lan S."/>
            <person name="Tsai W.C."/>
            <person name="Van de Peer Y."/>
            <person name="Liu Z.J."/>
        </authorList>
    </citation>
    <scope>NUCLEOTIDE SEQUENCE [LARGE SCALE GENOMIC DNA]</scope>
    <source>
        <strain evidence="2">Lor288</strain>
    </source>
</reference>
<evidence type="ECO:0000313" key="3">
    <source>
        <dbReference type="Proteomes" id="UP001412067"/>
    </source>
</evidence>
<organism evidence="2 3">
    <name type="scientific">Platanthera guangdongensis</name>
    <dbReference type="NCBI Taxonomy" id="2320717"/>
    <lineage>
        <taxon>Eukaryota</taxon>
        <taxon>Viridiplantae</taxon>
        <taxon>Streptophyta</taxon>
        <taxon>Embryophyta</taxon>
        <taxon>Tracheophyta</taxon>
        <taxon>Spermatophyta</taxon>
        <taxon>Magnoliopsida</taxon>
        <taxon>Liliopsida</taxon>
        <taxon>Asparagales</taxon>
        <taxon>Orchidaceae</taxon>
        <taxon>Orchidoideae</taxon>
        <taxon>Orchideae</taxon>
        <taxon>Orchidinae</taxon>
        <taxon>Platanthera</taxon>
    </lineage>
</organism>
<comment type="caution">
    <text evidence="2">The sequence shown here is derived from an EMBL/GenBank/DDBJ whole genome shotgun (WGS) entry which is preliminary data.</text>
</comment>
<keyword evidence="3" id="KW-1185">Reference proteome</keyword>
<proteinExistence type="predicted"/>
<name>A0ABR2M8S4_9ASPA</name>
<evidence type="ECO:0000256" key="1">
    <source>
        <dbReference type="SAM" id="MobiDB-lite"/>
    </source>
</evidence>
<gene>
    <name evidence="2" type="ORF">KSP40_PGU017670</name>
</gene>
<dbReference type="PANTHER" id="PTHR23148:SF0">
    <property type="entry name" value="SERINE_ARGININE REPETITIVE MATRIX PROTEIN 1"/>
    <property type="match status" value="1"/>
</dbReference>
<dbReference type="PANTHER" id="PTHR23148">
    <property type="entry name" value="SERINE/ARGININE REGULATED NUCLEAR MATRIX PROTEIN"/>
    <property type="match status" value="1"/>
</dbReference>
<feature type="compositionally biased region" description="Basic residues" evidence="1">
    <location>
        <begin position="292"/>
        <end position="316"/>
    </location>
</feature>
<protein>
    <submittedName>
        <fullName evidence="2">Uncharacterized protein</fullName>
    </submittedName>
</protein>